<comment type="caution">
    <text evidence="5">The sequence shown here is derived from an EMBL/GenBank/DDBJ whole genome shotgun (WGS) entry which is preliminary data.</text>
</comment>
<dbReference type="RefSeq" id="WP_386709905.1">
    <property type="nucleotide sequence ID" value="NZ_JBHRYF010000008.1"/>
</dbReference>
<accession>A0ABV7UTV9</accession>
<evidence type="ECO:0000313" key="5">
    <source>
        <dbReference type="EMBL" id="MFC3660450.1"/>
    </source>
</evidence>
<evidence type="ECO:0000313" key="6">
    <source>
        <dbReference type="Proteomes" id="UP001595724"/>
    </source>
</evidence>
<dbReference type="PANTHER" id="PTHR32347:SF23">
    <property type="entry name" value="BLL5650 PROTEIN"/>
    <property type="match status" value="1"/>
</dbReference>
<evidence type="ECO:0000256" key="4">
    <source>
        <dbReference type="SAM" id="SignalP"/>
    </source>
</evidence>
<keyword evidence="2 3" id="KW-0175">Coiled coil</keyword>
<keyword evidence="4" id="KW-0732">Signal</keyword>
<dbReference type="PANTHER" id="PTHR32347">
    <property type="entry name" value="EFFLUX SYSTEM COMPONENT YKNX-RELATED"/>
    <property type="match status" value="1"/>
</dbReference>
<dbReference type="Proteomes" id="UP001595724">
    <property type="component" value="Unassembled WGS sequence"/>
</dbReference>
<feature type="signal peptide" evidence="4">
    <location>
        <begin position="1"/>
        <end position="30"/>
    </location>
</feature>
<name>A0ABV7UTV9_9GAMM</name>
<dbReference type="EMBL" id="JBHRYF010000008">
    <property type="protein sequence ID" value="MFC3660450.1"/>
    <property type="molecule type" value="Genomic_DNA"/>
</dbReference>
<evidence type="ECO:0000256" key="2">
    <source>
        <dbReference type="ARBA" id="ARBA00023054"/>
    </source>
</evidence>
<feature type="coiled-coil region" evidence="3">
    <location>
        <begin position="85"/>
        <end position="123"/>
    </location>
</feature>
<sequence length="336" mass="35755">MSGADRMRAARHAQLLLALLFVAAAPRAAAVVLTGEVRATDAQVLYVPFSNTAPVVIRFFVAEGEPVKQGEPVLRIDPGQAASQLPELDAQIEQAQATAAKALAELQVKALEAESAVVDARAELDTARLDAGLPRELVSGLDYDRYQGELDRTTRESALKQSELVAAREAVERQRRDSALEVKKLQLKRDYYAALAENAEVRATRDGVVVHGYNNNWLGGRIDEGSSAMPGSEAGQVVAPGSAMQVRAWALEPDRRGLRVGQTVRLAFDALPGRSVDGRIRGIAGAPEPRAEWGNGSYFVIDIDLPQKTGLALLPGMSVRVIAPAPGAGRATGAAP</sequence>
<keyword evidence="6" id="KW-1185">Reference proteome</keyword>
<dbReference type="InterPro" id="IPR050465">
    <property type="entry name" value="UPF0194_transport"/>
</dbReference>
<dbReference type="Gene3D" id="2.40.30.170">
    <property type="match status" value="1"/>
</dbReference>
<dbReference type="SUPFAM" id="SSF111369">
    <property type="entry name" value="HlyD-like secretion proteins"/>
    <property type="match status" value="1"/>
</dbReference>
<protein>
    <submittedName>
        <fullName evidence="5">HlyD family secretion protein</fullName>
    </submittedName>
</protein>
<evidence type="ECO:0000256" key="1">
    <source>
        <dbReference type="ARBA" id="ARBA00004196"/>
    </source>
</evidence>
<comment type="subcellular location">
    <subcellularLocation>
        <location evidence="1">Cell envelope</location>
    </subcellularLocation>
</comment>
<feature type="chain" id="PRO_5045141078" evidence="4">
    <location>
        <begin position="31"/>
        <end position="336"/>
    </location>
</feature>
<gene>
    <name evidence="5" type="ORF">ACFOM9_10270</name>
</gene>
<evidence type="ECO:0000256" key="3">
    <source>
        <dbReference type="SAM" id="Coils"/>
    </source>
</evidence>
<reference evidence="6" key="1">
    <citation type="journal article" date="2019" name="Int. J. Syst. Evol. Microbiol.">
        <title>The Global Catalogue of Microorganisms (GCM) 10K type strain sequencing project: providing services to taxonomists for standard genome sequencing and annotation.</title>
        <authorList>
            <consortium name="The Broad Institute Genomics Platform"/>
            <consortium name="The Broad Institute Genome Sequencing Center for Infectious Disease"/>
            <person name="Wu L."/>
            <person name="Ma J."/>
        </authorList>
    </citation>
    <scope>NUCLEOTIDE SEQUENCE [LARGE SCALE GENOMIC DNA]</scope>
    <source>
        <strain evidence="6">KCTC 42211</strain>
    </source>
</reference>
<proteinExistence type="predicted"/>
<organism evidence="5 6">
    <name type="scientific">Luteimonas notoginsengisoli</name>
    <dbReference type="NCBI Taxonomy" id="1578200"/>
    <lineage>
        <taxon>Bacteria</taxon>
        <taxon>Pseudomonadati</taxon>
        <taxon>Pseudomonadota</taxon>
        <taxon>Gammaproteobacteria</taxon>
        <taxon>Lysobacterales</taxon>
        <taxon>Lysobacteraceae</taxon>
        <taxon>Luteimonas</taxon>
    </lineage>
</organism>